<evidence type="ECO:0000313" key="2">
    <source>
        <dbReference type="Proteomes" id="UP001497480"/>
    </source>
</evidence>
<comment type="caution">
    <text evidence="1">The sequence shown here is derived from an EMBL/GenBank/DDBJ whole genome shotgun (WGS) entry which is preliminary data.</text>
</comment>
<organism evidence="1 2">
    <name type="scientific">Lupinus luteus</name>
    <name type="common">European yellow lupine</name>
    <dbReference type="NCBI Taxonomy" id="3873"/>
    <lineage>
        <taxon>Eukaryota</taxon>
        <taxon>Viridiplantae</taxon>
        <taxon>Streptophyta</taxon>
        <taxon>Embryophyta</taxon>
        <taxon>Tracheophyta</taxon>
        <taxon>Spermatophyta</taxon>
        <taxon>Magnoliopsida</taxon>
        <taxon>eudicotyledons</taxon>
        <taxon>Gunneridae</taxon>
        <taxon>Pentapetalae</taxon>
        <taxon>rosids</taxon>
        <taxon>fabids</taxon>
        <taxon>Fabales</taxon>
        <taxon>Fabaceae</taxon>
        <taxon>Papilionoideae</taxon>
        <taxon>50 kb inversion clade</taxon>
        <taxon>genistoids sensu lato</taxon>
        <taxon>core genistoids</taxon>
        <taxon>Genisteae</taxon>
        <taxon>Lupinus</taxon>
    </lineage>
</organism>
<keyword evidence="2" id="KW-1185">Reference proteome</keyword>
<accession>A0AAV1XZN2</accession>
<dbReference type="EMBL" id="CAXHTB010000020">
    <property type="protein sequence ID" value="CAL0327197.1"/>
    <property type="molecule type" value="Genomic_DNA"/>
</dbReference>
<protein>
    <submittedName>
        <fullName evidence="1">Uncharacterized protein</fullName>
    </submittedName>
</protein>
<gene>
    <name evidence="1" type="ORF">LLUT_LOCUS28257</name>
</gene>
<dbReference type="AlphaFoldDB" id="A0AAV1XZN2"/>
<name>A0AAV1XZN2_LUPLU</name>
<reference evidence="1 2" key="1">
    <citation type="submission" date="2024-03" db="EMBL/GenBank/DDBJ databases">
        <authorList>
            <person name="Martinez-Hernandez J."/>
        </authorList>
    </citation>
    <scope>NUCLEOTIDE SEQUENCE [LARGE SCALE GENOMIC DNA]</scope>
</reference>
<evidence type="ECO:0000313" key="1">
    <source>
        <dbReference type="EMBL" id="CAL0327197.1"/>
    </source>
</evidence>
<dbReference type="Proteomes" id="UP001497480">
    <property type="component" value="Unassembled WGS sequence"/>
</dbReference>
<sequence>MDAQKEKVVQSFIGFGVRRRKRKETLLRRTRVYYKKHDNMIIKYIETIYHIS</sequence>
<proteinExistence type="predicted"/>